<evidence type="ECO:0000259" key="9">
    <source>
        <dbReference type="PROSITE" id="PS50157"/>
    </source>
</evidence>
<dbReference type="Pfam" id="PF00096">
    <property type="entry name" value="zf-C2H2"/>
    <property type="match status" value="9"/>
</dbReference>
<dbReference type="SUPFAM" id="SSF57667">
    <property type="entry name" value="beta-beta-alpha zinc fingers"/>
    <property type="match status" value="6"/>
</dbReference>
<feature type="domain" description="C2H2-type" evidence="9">
    <location>
        <begin position="267"/>
        <end position="294"/>
    </location>
</feature>
<feature type="domain" description="C2H2-type" evidence="9">
    <location>
        <begin position="239"/>
        <end position="266"/>
    </location>
</feature>
<evidence type="ECO:0000256" key="2">
    <source>
        <dbReference type="ARBA" id="ARBA00022723"/>
    </source>
</evidence>
<feature type="domain" description="C2H2-type" evidence="9">
    <location>
        <begin position="155"/>
        <end position="178"/>
    </location>
</feature>
<evidence type="ECO:0000256" key="3">
    <source>
        <dbReference type="ARBA" id="ARBA00022737"/>
    </source>
</evidence>
<evidence type="ECO:0000256" key="1">
    <source>
        <dbReference type="ARBA" id="ARBA00004123"/>
    </source>
</evidence>
<feature type="non-terminal residue" evidence="10">
    <location>
        <position position="1"/>
    </location>
</feature>
<feature type="domain" description="C2H2-type" evidence="9">
    <location>
        <begin position="127"/>
        <end position="154"/>
    </location>
</feature>
<feature type="domain" description="C2H2-type" evidence="9">
    <location>
        <begin position="324"/>
        <end position="351"/>
    </location>
</feature>
<dbReference type="FunFam" id="3.30.160.60:FF:000100">
    <property type="entry name" value="Zinc finger 45-like"/>
    <property type="match status" value="1"/>
</dbReference>
<dbReference type="PANTHER" id="PTHR24388:SF104">
    <property type="entry name" value="AT-RICH BINDING PROTEIN-RELATED"/>
    <property type="match status" value="1"/>
</dbReference>
<accession>A0A1B6M0N6</accession>
<dbReference type="InterPro" id="IPR013087">
    <property type="entry name" value="Znf_C2H2_type"/>
</dbReference>
<dbReference type="FunFam" id="3.30.160.60:FF:000145">
    <property type="entry name" value="Zinc finger protein 574"/>
    <property type="match status" value="2"/>
</dbReference>
<dbReference type="GO" id="GO:0000981">
    <property type="term" value="F:DNA-binding transcription factor activity, RNA polymerase II-specific"/>
    <property type="evidence" value="ECO:0007669"/>
    <property type="project" value="TreeGrafter"/>
</dbReference>
<keyword evidence="2" id="KW-0479">Metal-binding</keyword>
<feature type="domain" description="C2H2-type" evidence="9">
    <location>
        <begin position="408"/>
        <end position="435"/>
    </location>
</feature>
<feature type="domain" description="C2H2-type" evidence="9">
    <location>
        <begin position="295"/>
        <end position="317"/>
    </location>
</feature>
<keyword evidence="3" id="KW-0677">Repeat</keyword>
<dbReference type="InterPro" id="IPR036236">
    <property type="entry name" value="Znf_C2H2_sf"/>
</dbReference>
<dbReference type="PANTHER" id="PTHR24388">
    <property type="entry name" value="ZINC FINGER PROTEIN"/>
    <property type="match status" value="1"/>
</dbReference>
<dbReference type="GO" id="GO:0000978">
    <property type="term" value="F:RNA polymerase II cis-regulatory region sequence-specific DNA binding"/>
    <property type="evidence" value="ECO:0007669"/>
    <property type="project" value="TreeGrafter"/>
</dbReference>
<evidence type="ECO:0000313" key="10">
    <source>
        <dbReference type="EMBL" id="JAT29488.1"/>
    </source>
</evidence>
<evidence type="ECO:0000256" key="7">
    <source>
        <dbReference type="ARBA" id="ARBA00037948"/>
    </source>
</evidence>
<dbReference type="GO" id="GO:0008270">
    <property type="term" value="F:zinc ion binding"/>
    <property type="evidence" value="ECO:0007669"/>
    <property type="project" value="UniProtKB-KW"/>
</dbReference>
<protein>
    <recommendedName>
        <fullName evidence="9">C2H2-type domain-containing protein</fullName>
    </recommendedName>
</protein>
<dbReference type="Gene3D" id="3.30.160.60">
    <property type="entry name" value="Classic Zinc Finger"/>
    <property type="match status" value="10"/>
</dbReference>
<keyword evidence="5" id="KW-0862">Zinc</keyword>
<evidence type="ECO:0000256" key="6">
    <source>
        <dbReference type="ARBA" id="ARBA00023242"/>
    </source>
</evidence>
<feature type="domain" description="C2H2-type" evidence="9">
    <location>
        <begin position="436"/>
        <end position="464"/>
    </location>
</feature>
<dbReference type="GO" id="GO:0005634">
    <property type="term" value="C:nucleus"/>
    <property type="evidence" value="ECO:0007669"/>
    <property type="project" value="UniProtKB-SubCell"/>
</dbReference>
<reference evidence="10" key="1">
    <citation type="submission" date="2015-11" db="EMBL/GenBank/DDBJ databases">
        <title>De novo transcriptome assembly of four potential Pierce s Disease insect vectors from Arizona vineyards.</title>
        <authorList>
            <person name="Tassone E.E."/>
        </authorList>
    </citation>
    <scope>NUCLEOTIDE SEQUENCE</scope>
</reference>
<dbReference type="FunFam" id="3.30.160.60:FF:000303">
    <property type="entry name" value="Zinc finger protein 41"/>
    <property type="match status" value="1"/>
</dbReference>
<evidence type="ECO:0000256" key="5">
    <source>
        <dbReference type="ARBA" id="ARBA00022833"/>
    </source>
</evidence>
<evidence type="ECO:0000256" key="8">
    <source>
        <dbReference type="PROSITE-ProRule" id="PRU00042"/>
    </source>
</evidence>
<gene>
    <name evidence="10" type="ORF">g.9689</name>
</gene>
<organism evidence="10">
    <name type="scientific">Graphocephala atropunctata</name>
    <dbReference type="NCBI Taxonomy" id="36148"/>
    <lineage>
        <taxon>Eukaryota</taxon>
        <taxon>Metazoa</taxon>
        <taxon>Ecdysozoa</taxon>
        <taxon>Arthropoda</taxon>
        <taxon>Hexapoda</taxon>
        <taxon>Insecta</taxon>
        <taxon>Pterygota</taxon>
        <taxon>Neoptera</taxon>
        <taxon>Paraneoptera</taxon>
        <taxon>Hemiptera</taxon>
        <taxon>Auchenorrhyncha</taxon>
        <taxon>Membracoidea</taxon>
        <taxon>Cicadellidae</taxon>
        <taxon>Cicadellinae</taxon>
        <taxon>Cicadellini</taxon>
        <taxon>Graphocephala</taxon>
    </lineage>
</organism>
<name>A0A1B6M0N6_9HEMI</name>
<proteinExistence type="inferred from homology"/>
<dbReference type="PROSITE" id="PS50157">
    <property type="entry name" value="ZINC_FINGER_C2H2_2"/>
    <property type="match status" value="11"/>
</dbReference>
<sequence>KIFYILERMDEEENETNTSWTVSVEPEVEIQESDPPVLVEQDITVDGQSSESELESSFQAVQEYESVLVDKMCEVCGNLFQAFELLNQEKYKNPQLSTCETCSYYITPHSMKIENRTGSAGKSDGRFTCDKCGKMFTRKDRLDRHQVTHSETRAFQCKFCEKAFKRNDKLVEHIKVSHGTSGIKEVCLDLMCDVCGDNEGVISVNVGVNTQTVVNLCEVCNLTRQERMSDTTQSDSKLFQCDLCSRHFSRKDHATRHRMSHLDVKPFECYICEKSFNRNDRLLRHMKIHPGARPFACKMCSLSFTDRDELKIHQASHPVKVKPHKCEICEKEFRDKDKLQRHLSTHANYRPFICELCGKSFKLQETLLSHQQIHTNWKPFKCETCGMAFKIRDTYKRHVLIHSNIPIHSCNICLKTFKRSDKLKQHHLVHLDFKPFKCDICKSAFKRKDKYSRHRRQVHGLDKEDSIWKDLVAEVEIDCDMCGKIFNCEDDLAEHKMVHYR</sequence>
<keyword evidence="6" id="KW-0539">Nucleus</keyword>
<dbReference type="AlphaFoldDB" id="A0A1B6M0N6"/>
<dbReference type="InterPro" id="IPR050527">
    <property type="entry name" value="Snail/Krueppel_Znf"/>
</dbReference>
<feature type="domain" description="C2H2-type" evidence="9">
    <location>
        <begin position="380"/>
        <end position="404"/>
    </location>
</feature>
<dbReference type="PROSITE" id="PS00028">
    <property type="entry name" value="ZINC_FINGER_C2H2_1"/>
    <property type="match status" value="11"/>
</dbReference>
<feature type="domain" description="C2H2-type" evidence="9">
    <location>
        <begin position="477"/>
        <end position="501"/>
    </location>
</feature>
<comment type="subcellular location">
    <subcellularLocation>
        <location evidence="1">Nucleus</location>
    </subcellularLocation>
</comment>
<dbReference type="SMART" id="SM00355">
    <property type="entry name" value="ZnF_C2H2"/>
    <property type="match status" value="11"/>
</dbReference>
<feature type="domain" description="C2H2-type" evidence="9">
    <location>
        <begin position="352"/>
        <end position="379"/>
    </location>
</feature>
<evidence type="ECO:0000256" key="4">
    <source>
        <dbReference type="ARBA" id="ARBA00022771"/>
    </source>
</evidence>
<keyword evidence="4 8" id="KW-0863">Zinc-finger</keyword>
<dbReference type="EMBL" id="GEBQ01010489">
    <property type="protein sequence ID" value="JAT29488.1"/>
    <property type="molecule type" value="Transcribed_RNA"/>
</dbReference>
<comment type="similarity">
    <text evidence="7">Belongs to the snail C2H2-type zinc-finger protein family.</text>
</comment>